<reference evidence="1 2" key="1">
    <citation type="submission" date="2023-03" db="EMBL/GenBank/DDBJ databases">
        <title>WGS of Gossypium arboreum.</title>
        <authorList>
            <person name="Yu D."/>
        </authorList>
    </citation>
    <scope>NUCLEOTIDE SEQUENCE [LARGE SCALE GENOMIC DNA]</scope>
    <source>
        <tissue evidence="1">Leaf</tissue>
    </source>
</reference>
<comment type="caution">
    <text evidence="1">The sequence shown here is derived from an EMBL/GenBank/DDBJ whole genome shotgun (WGS) entry which is preliminary data.</text>
</comment>
<keyword evidence="2" id="KW-1185">Reference proteome</keyword>
<organism evidence="1 2">
    <name type="scientific">Gossypium arboreum</name>
    <name type="common">Tree cotton</name>
    <name type="synonym">Gossypium nanking</name>
    <dbReference type="NCBI Taxonomy" id="29729"/>
    <lineage>
        <taxon>Eukaryota</taxon>
        <taxon>Viridiplantae</taxon>
        <taxon>Streptophyta</taxon>
        <taxon>Embryophyta</taxon>
        <taxon>Tracheophyta</taxon>
        <taxon>Spermatophyta</taxon>
        <taxon>Magnoliopsida</taxon>
        <taxon>eudicotyledons</taxon>
        <taxon>Gunneridae</taxon>
        <taxon>Pentapetalae</taxon>
        <taxon>rosids</taxon>
        <taxon>malvids</taxon>
        <taxon>Malvales</taxon>
        <taxon>Malvaceae</taxon>
        <taxon>Malvoideae</taxon>
        <taxon>Gossypium</taxon>
    </lineage>
</organism>
<sequence length="133" mass="15384">MDLPKLTSHEVRVRGRKQEKMAPRKRVSRYLHFGIVIPLTVWKIENTLQWYHDIYASKNTPRFDTIRDVAISSSGYQNTVFVKGTNLDKKNSLCPPSPPITQYLCRGIFGNKKPSGDNLKQLKLDEEERHTLS</sequence>
<proteinExistence type="predicted"/>
<name>A0ABR0PQH3_GOSAR</name>
<protein>
    <submittedName>
        <fullName evidence="1">Uncharacterized protein</fullName>
    </submittedName>
</protein>
<evidence type="ECO:0000313" key="2">
    <source>
        <dbReference type="Proteomes" id="UP001358586"/>
    </source>
</evidence>
<accession>A0ABR0PQH3</accession>
<dbReference type="Proteomes" id="UP001358586">
    <property type="component" value="Chromosome 6"/>
</dbReference>
<dbReference type="EMBL" id="JARKNE010000006">
    <property type="protein sequence ID" value="KAK5826491.1"/>
    <property type="molecule type" value="Genomic_DNA"/>
</dbReference>
<gene>
    <name evidence="1" type="ORF">PVK06_021413</name>
</gene>
<evidence type="ECO:0000313" key="1">
    <source>
        <dbReference type="EMBL" id="KAK5826491.1"/>
    </source>
</evidence>